<evidence type="ECO:0000259" key="4">
    <source>
        <dbReference type="SMART" id="SM00093"/>
    </source>
</evidence>
<dbReference type="WBParaSite" id="nOo.2.0.1.t08870-RA">
    <property type="protein sequence ID" value="nOo.2.0.1.t08870-RA"/>
    <property type="gene ID" value="nOo.2.0.1.g08870"/>
</dbReference>
<organism evidence="7">
    <name type="scientific">Onchocerca ochengi</name>
    <name type="common">Filarial nematode worm</name>
    <dbReference type="NCBI Taxonomy" id="42157"/>
    <lineage>
        <taxon>Eukaryota</taxon>
        <taxon>Metazoa</taxon>
        <taxon>Ecdysozoa</taxon>
        <taxon>Nematoda</taxon>
        <taxon>Chromadorea</taxon>
        <taxon>Rhabditida</taxon>
        <taxon>Spirurina</taxon>
        <taxon>Spiruromorpha</taxon>
        <taxon>Filarioidea</taxon>
        <taxon>Onchocercidae</taxon>
        <taxon>Onchocerca</taxon>
    </lineage>
</organism>
<dbReference type="Gene3D" id="3.30.497.10">
    <property type="entry name" value="Antithrombin, subunit I, domain 2"/>
    <property type="match status" value="1"/>
</dbReference>
<proteinExistence type="inferred from homology"/>
<feature type="domain" description="Serpin" evidence="4">
    <location>
        <begin position="37"/>
        <end position="389"/>
    </location>
</feature>
<feature type="transmembrane region" description="Helical" evidence="3">
    <location>
        <begin position="6"/>
        <end position="28"/>
    </location>
</feature>
<dbReference type="InterPro" id="IPR023796">
    <property type="entry name" value="Serpin_dom"/>
</dbReference>
<reference evidence="7" key="1">
    <citation type="submission" date="2016-06" db="UniProtKB">
        <authorList>
            <consortium name="WormBaseParasite"/>
        </authorList>
    </citation>
    <scope>IDENTIFICATION</scope>
</reference>
<dbReference type="GO" id="GO:0005615">
    <property type="term" value="C:extracellular space"/>
    <property type="evidence" value="ECO:0007669"/>
    <property type="project" value="InterPro"/>
</dbReference>
<dbReference type="InterPro" id="IPR042185">
    <property type="entry name" value="Serpin_sf_2"/>
</dbReference>
<dbReference type="CDD" id="cd00172">
    <property type="entry name" value="serpin"/>
    <property type="match status" value="1"/>
</dbReference>
<dbReference type="PROSITE" id="PS00284">
    <property type="entry name" value="SERPIN"/>
    <property type="match status" value="1"/>
</dbReference>
<dbReference type="STRING" id="42157.A0A182EL81"/>
<evidence type="ECO:0000256" key="3">
    <source>
        <dbReference type="SAM" id="Phobius"/>
    </source>
</evidence>
<dbReference type="Proteomes" id="UP000271087">
    <property type="component" value="Unassembled WGS sequence"/>
</dbReference>
<protein>
    <submittedName>
        <fullName evidence="7">SERPIN domain-containing protein</fullName>
    </submittedName>
</protein>
<sequence>MNNQTIIFVLFLIASTQIVCIFGQISVMDHAQLNFTLGLLQNLAQNDKSVILSPLSVSTSLFMTYLAADGTTKQQLQDVLGGTASVSEFRLHFAKLLVEMANVENENYTLNLANRLYVEQNFPTKESFSRMLQYYHNESLHKFNNRKKDVFVKEVNEWISDKTNNKITELVTADSINDNTKMLLLNSIYFKGTWLSQFLPQGTRQIDFHISANRTKKVPMMRNTGHWMYYEDNSVKVIRLPYIGDDIEMVLILPRIRFGLSNVLQKLTSNNLLRYIRDAKIAHVDLRLPKFELKEKRNLKEILKKLGITHAFNDSADFTELTNDTVSVNNVIHAGFIAIDEKGTESAAATVIDIEDRSFPSTEFIADQPFIFLIVQNLKTVLFAGQFVN</sequence>
<dbReference type="AlphaFoldDB" id="A0A182EL81"/>
<dbReference type="GO" id="GO:0004867">
    <property type="term" value="F:serine-type endopeptidase inhibitor activity"/>
    <property type="evidence" value="ECO:0007669"/>
    <property type="project" value="InterPro"/>
</dbReference>
<evidence type="ECO:0000256" key="1">
    <source>
        <dbReference type="ARBA" id="ARBA00009500"/>
    </source>
</evidence>
<dbReference type="OrthoDB" id="9518664at2759"/>
<evidence type="ECO:0000256" key="2">
    <source>
        <dbReference type="RuleBase" id="RU000411"/>
    </source>
</evidence>
<dbReference type="PANTHER" id="PTHR11461:SF211">
    <property type="entry name" value="GH10112P-RELATED"/>
    <property type="match status" value="1"/>
</dbReference>
<evidence type="ECO:0000313" key="5">
    <source>
        <dbReference type="EMBL" id="VDM91864.1"/>
    </source>
</evidence>
<dbReference type="Gene3D" id="2.30.39.10">
    <property type="entry name" value="Alpha-1-antitrypsin, domain 1"/>
    <property type="match status" value="1"/>
</dbReference>
<dbReference type="InterPro" id="IPR023795">
    <property type="entry name" value="Serpin_CS"/>
</dbReference>
<dbReference type="SMART" id="SM00093">
    <property type="entry name" value="SERPIN"/>
    <property type="match status" value="1"/>
</dbReference>
<dbReference type="SUPFAM" id="SSF56574">
    <property type="entry name" value="Serpins"/>
    <property type="match status" value="1"/>
</dbReference>
<dbReference type="InterPro" id="IPR000215">
    <property type="entry name" value="Serpin_fam"/>
</dbReference>
<dbReference type="PANTHER" id="PTHR11461">
    <property type="entry name" value="SERINE PROTEASE INHIBITOR, SERPIN"/>
    <property type="match status" value="1"/>
</dbReference>
<accession>A0A182EL81</accession>
<dbReference type="EMBL" id="UYRW01003949">
    <property type="protein sequence ID" value="VDM91864.1"/>
    <property type="molecule type" value="Genomic_DNA"/>
</dbReference>
<reference evidence="5 6" key="2">
    <citation type="submission" date="2018-08" db="EMBL/GenBank/DDBJ databases">
        <authorList>
            <person name="Laetsch R D."/>
            <person name="Stevens L."/>
            <person name="Kumar S."/>
            <person name="Blaxter L. M."/>
        </authorList>
    </citation>
    <scope>NUCLEOTIDE SEQUENCE [LARGE SCALE GENOMIC DNA]</scope>
</reference>
<keyword evidence="6" id="KW-1185">Reference proteome</keyword>
<evidence type="ECO:0000313" key="6">
    <source>
        <dbReference type="Proteomes" id="UP000271087"/>
    </source>
</evidence>
<gene>
    <name evidence="5" type="ORF">NOO_LOCUS8870</name>
</gene>
<keyword evidence="3" id="KW-0472">Membrane</keyword>
<dbReference type="InterPro" id="IPR036186">
    <property type="entry name" value="Serpin_sf"/>
</dbReference>
<keyword evidence="3" id="KW-1133">Transmembrane helix</keyword>
<name>A0A182EL81_ONCOC</name>
<comment type="similarity">
    <text evidence="1 2">Belongs to the serpin family.</text>
</comment>
<keyword evidence="3" id="KW-0812">Transmembrane</keyword>
<dbReference type="InterPro" id="IPR042178">
    <property type="entry name" value="Serpin_sf_1"/>
</dbReference>
<evidence type="ECO:0000313" key="7">
    <source>
        <dbReference type="WBParaSite" id="nOo.2.0.1.t08870-RA"/>
    </source>
</evidence>
<dbReference type="Pfam" id="PF00079">
    <property type="entry name" value="Serpin"/>
    <property type="match status" value="1"/>
</dbReference>